<feature type="signal peptide" evidence="1">
    <location>
        <begin position="1"/>
        <end position="24"/>
    </location>
</feature>
<evidence type="ECO:0000313" key="3">
    <source>
        <dbReference type="Proteomes" id="UP000272942"/>
    </source>
</evidence>
<reference evidence="2 3" key="2">
    <citation type="submission" date="2018-11" db="EMBL/GenBank/DDBJ databases">
        <authorList>
            <consortium name="Pathogen Informatics"/>
        </authorList>
    </citation>
    <scope>NUCLEOTIDE SEQUENCE [LARGE SCALE GENOMIC DNA]</scope>
    <source>
        <strain evidence="2 3">Egypt</strain>
    </source>
</reference>
<gene>
    <name evidence="2" type="ORF">ECPE_LOCUS10707</name>
</gene>
<dbReference type="AlphaFoldDB" id="A0A183AUS2"/>
<evidence type="ECO:0000256" key="1">
    <source>
        <dbReference type="SAM" id="SignalP"/>
    </source>
</evidence>
<dbReference type="EMBL" id="UZAN01049535">
    <property type="protein sequence ID" value="VDP87497.1"/>
    <property type="molecule type" value="Genomic_DNA"/>
</dbReference>
<name>A0A183AUS2_9TREM</name>
<organism evidence="4">
    <name type="scientific">Echinostoma caproni</name>
    <dbReference type="NCBI Taxonomy" id="27848"/>
    <lineage>
        <taxon>Eukaryota</taxon>
        <taxon>Metazoa</taxon>
        <taxon>Spiralia</taxon>
        <taxon>Lophotrochozoa</taxon>
        <taxon>Platyhelminthes</taxon>
        <taxon>Trematoda</taxon>
        <taxon>Digenea</taxon>
        <taxon>Plagiorchiida</taxon>
        <taxon>Echinostomata</taxon>
        <taxon>Echinostomatoidea</taxon>
        <taxon>Echinostomatidae</taxon>
        <taxon>Echinostoma</taxon>
    </lineage>
</organism>
<proteinExistence type="predicted"/>
<keyword evidence="3" id="KW-1185">Reference proteome</keyword>
<accession>A0A183AUS2</accession>
<evidence type="ECO:0000313" key="4">
    <source>
        <dbReference type="WBParaSite" id="ECPE_0001074001-mRNA-1"/>
    </source>
</evidence>
<reference evidence="4" key="1">
    <citation type="submission" date="2016-06" db="UniProtKB">
        <authorList>
            <consortium name="WormBaseParasite"/>
        </authorList>
    </citation>
    <scope>IDENTIFICATION</scope>
</reference>
<keyword evidence="1" id="KW-0732">Signal</keyword>
<dbReference type="WBParaSite" id="ECPE_0001074001-mRNA-1">
    <property type="protein sequence ID" value="ECPE_0001074001-mRNA-1"/>
    <property type="gene ID" value="ECPE_0001074001"/>
</dbReference>
<dbReference type="Proteomes" id="UP000272942">
    <property type="component" value="Unassembled WGS sequence"/>
</dbReference>
<protein>
    <submittedName>
        <fullName evidence="4">Glycine-rich protein</fullName>
    </submittedName>
</protein>
<feature type="chain" id="PRO_5043138227" evidence="1">
    <location>
        <begin position="25"/>
        <end position="133"/>
    </location>
</feature>
<sequence>MLFCRYLFLVVIVQYALVFPNSLAAENANINTNVKAESNAADAKESADKLAVGKRFGGYGGYGWMGGYPQPYQPDSYGMDHGSMCRRCRPPRFGSPWGSSYSPCGSQQFSPYRSGRYGMYGGGYPGMDFNPYF</sequence>
<evidence type="ECO:0000313" key="2">
    <source>
        <dbReference type="EMBL" id="VDP87497.1"/>
    </source>
</evidence>